<organism evidence="1 2">
    <name type="scientific">Tanacetum coccineum</name>
    <dbReference type="NCBI Taxonomy" id="301880"/>
    <lineage>
        <taxon>Eukaryota</taxon>
        <taxon>Viridiplantae</taxon>
        <taxon>Streptophyta</taxon>
        <taxon>Embryophyta</taxon>
        <taxon>Tracheophyta</taxon>
        <taxon>Spermatophyta</taxon>
        <taxon>Magnoliopsida</taxon>
        <taxon>eudicotyledons</taxon>
        <taxon>Gunneridae</taxon>
        <taxon>Pentapetalae</taxon>
        <taxon>asterids</taxon>
        <taxon>campanulids</taxon>
        <taxon>Asterales</taxon>
        <taxon>Asteraceae</taxon>
        <taxon>Asteroideae</taxon>
        <taxon>Anthemideae</taxon>
        <taxon>Anthemidinae</taxon>
        <taxon>Tanacetum</taxon>
    </lineage>
</organism>
<sequence>MFDRACERVNTFVDFRTVLVEGSSKRAGTELEQDVPKKQKVDDVQEIAEVDNDQKAAKIKELMKIISDEEEVAIDAIPLATKPPTIVDWKIHKEGKKNYYQIIRADGSLKMYLVFSHMLKSFDMEDFETLWKLVKAKYGSTRPVEDLDLILCRDLKTMFKLHFEDRVWKNQHDYRVLD</sequence>
<reference evidence="1" key="1">
    <citation type="journal article" date="2022" name="Int. J. Mol. Sci.">
        <title>Draft Genome of Tanacetum Coccineum: Genomic Comparison of Closely Related Tanacetum-Family Plants.</title>
        <authorList>
            <person name="Yamashiro T."/>
            <person name="Shiraishi A."/>
            <person name="Nakayama K."/>
            <person name="Satake H."/>
        </authorList>
    </citation>
    <scope>NUCLEOTIDE SEQUENCE</scope>
</reference>
<keyword evidence="2" id="KW-1185">Reference proteome</keyword>
<gene>
    <name evidence="1" type="ORF">Tco_1091663</name>
</gene>
<reference evidence="1" key="2">
    <citation type="submission" date="2022-01" db="EMBL/GenBank/DDBJ databases">
        <authorList>
            <person name="Yamashiro T."/>
            <person name="Shiraishi A."/>
            <person name="Satake H."/>
            <person name="Nakayama K."/>
        </authorList>
    </citation>
    <scope>NUCLEOTIDE SEQUENCE</scope>
</reference>
<dbReference type="EMBL" id="BQNB010020455">
    <property type="protein sequence ID" value="GJT96145.1"/>
    <property type="molecule type" value="Genomic_DNA"/>
</dbReference>
<comment type="caution">
    <text evidence="1">The sequence shown here is derived from an EMBL/GenBank/DDBJ whole genome shotgun (WGS) entry which is preliminary data.</text>
</comment>
<evidence type="ECO:0000313" key="1">
    <source>
        <dbReference type="EMBL" id="GJT96145.1"/>
    </source>
</evidence>
<accession>A0ABQ5I7U9</accession>
<proteinExistence type="predicted"/>
<evidence type="ECO:0000313" key="2">
    <source>
        <dbReference type="Proteomes" id="UP001151760"/>
    </source>
</evidence>
<evidence type="ECO:0008006" key="3">
    <source>
        <dbReference type="Google" id="ProtNLM"/>
    </source>
</evidence>
<name>A0ABQ5I7U9_9ASTR</name>
<dbReference type="Proteomes" id="UP001151760">
    <property type="component" value="Unassembled WGS sequence"/>
</dbReference>
<protein>
    <recommendedName>
        <fullName evidence="3">Reverse transcriptase</fullName>
    </recommendedName>
</protein>